<feature type="non-terminal residue" evidence="1">
    <location>
        <position position="76"/>
    </location>
</feature>
<evidence type="ECO:0000313" key="2">
    <source>
        <dbReference type="Proteomes" id="UP000072520"/>
    </source>
</evidence>
<comment type="caution">
    <text evidence="1">The sequence shown here is derived from an EMBL/GenBank/DDBJ whole genome shotgun (WGS) entry which is preliminary data.</text>
</comment>
<gene>
    <name evidence="1" type="ORF">RSA13_10840</name>
</gene>
<organism evidence="1 2">
    <name type="scientific">Pantoea stewartii</name>
    <dbReference type="NCBI Taxonomy" id="66269"/>
    <lineage>
        <taxon>Bacteria</taxon>
        <taxon>Pseudomonadati</taxon>
        <taxon>Pseudomonadota</taxon>
        <taxon>Gammaproteobacteria</taxon>
        <taxon>Enterobacterales</taxon>
        <taxon>Erwiniaceae</taxon>
        <taxon>Pantoea</taxon>
    </lineage>
</organism>
<protein>
    <submittedName>
        <fullName evidence="1">Uncharacterized protein</fullName>
    </submittedName>
</protein>
<dbReference type="EMBL" id="LDSI01000014">
    <property type="protein sequence ID" value="KTS97595.1"/>
    <property type="molecule type" value="Genomic_DNA"/>
</dbReference>
<dbReference type="AlphaFoldDB" id="A0AB34VEE7"/>
<accession>A0AB34VEE7</accession>
<dbReference type="Proteomes" id="UP000072520">
    <property type="component" value="Unassembled WGS sequence"/>
</dbReference>
<evidence type="ECO:0000313" key="1">
    <source>
        <dbReference type="EMBL" id="KTS97595.1"/>
    </source>
</evidence>
<name>A0AB34VEE7_9GAMM</name>
<proteinExistence type="predicted"/>
<reference evidence="1 2" key="1">
    <citation type="journal article" date="2016" name="Front. Microbiol.">
        <title>Genomic Resource of Rice Seed Associated Bacteria.</title>
        <authorList>
            <person name="Midha S."/>
            <person name="Bansal K."/>
            <person name="Sharma S."/>
            <person name="Kumar N."/>
            <person name="Patil P.P."/>
            <person name="Chaudhry V."/>
            <person name="Patil P.B."/>
        </authorList>
    </citation>
    <scope>NUCLEOTIDE SEQUENCE [LARGE SCALE GENOMIC DNA]</scope>
    <source>
        <strain evidence="1 2">RSA13</strain>
    </source>
</reference>
<sequence length="76" mass="7657">MLRSILLMLTSQILSQAICTVAFQQTPVIVGMTQGKGTTVAVGVTQGTGTTVTVGMTQGMVTVEVIQGTGTTAAAV</sequence>